<evidence type="ECO:0000313" key="3">
    <source>
        <dbReference type="EMBL" id="NYE94687.1"/>
    </source>
</evidence>
<evidence type="ECO:0000259" key="2">
    <source>
        <dbReference type="Pfam" id="PF14488"/>
    </source>
</evidence>
<dbReference type="Proteomes" id="UP000521748">
    <property type="component" value="Unassembled WGS sequence"/>
</dbReference>
<reference evidence="3 4" key="1">
    <citation type="submission" date="2020-07" db="EMBL/GenBank/DDBJ databases">
        <title>Sequencing the genomes of 1000 actinobacteria strains.</title>
        <authorList>
            <person name="Klenk H.-P."/>
        </authorList>
    </citation>
    <scope>NUCLEOTIDE SEQUENCE [LARGE SCALE GENOMIC DNA]</scope>
    <source>
        <strain evidence="3 4">DSM 102047</strain>
    </source>
</reference>
<proteinExistence type="predicted"/>
<feature type="chain" id="PRO_5031487344" description="DUF4434 domain-containing protein" evidence="1">
    <location>
        <begin position="26"/>
        <end position="440"/>
    </location>
</feature>
<keyword evidence="1" id="KW-0732">Signal</keyword>
<feature type="signal peptide" evidence="1">
    <location>
        <begin position="1"/>
        <end position="25"/>
    </location>
</feature>
<dbReference type="EMBL" id="JACBYQ010000001">
    <property type="protein sequence ID" value="NYE94687.1"/>
    <property type="molecule type" value="Genomic_DNA"/>
</dbReference>
<gene>
    <name evidence="3" type="ORF">FHU41_000908</name>
</gene>
<dbReference type="InterPro" id="IPR017853">
    <property type="entry name" value="GH"/>
</dbReference>
<name>A0A7Y9S7K7_9MICC</name>
<keyword evidence="4" id="KW-1185">Reference proteome</keyword>
<dbReference type="InterPro" id="IPR027849">
    <property type="entry name" value="DUF4434"/>
</dbReference>
<dbReference type="Gene3D" id="3.20.20.80">
    <property type="entry name" value="Glycosidases"/>
    <property type="match status" value="1"/>
</dbReference>
<dbReference type="Pfam" id="PF14488">
    <property type="entry name" value="DUF4434"/>
    <property type="match status" value="1"/>
</dbReference>
<dbReference type="RefSeq" id="WP_179388418.1">
    <property type="nucleotide sequence ID" value="NZ_JACBYQ010000001.1"/>
</dbReference>
<dbReference type="AlphaFoldDB" id="A0A7Y9S7K7"/>
<accession>A0A7Y9S7K7</accession>
<feature type="domain" description="DUF4434" evidence="2">
    <location>
        <begin position="38"/>
        <end position="333"/>
    </location>
</feature>
<organism evidence="3 4">
    <name type="scientific">Psychromicrobium silvestre</name>
    <dbReference type="NCBI Taxonomy" id="1645614"/>
    <lineage>
        <taxon>Bacteria</taxon>
        <taxon>Bacillati</taxon>
        <taxon>Actinomycetota</taxon>
        <taxon>Actinomycetes</taxon>
        <taxon>Micrococcales</taxon>
        <taxon>Micrococcaceae</taxon>
        <taxon>Psychromicrobium</taxon>
    </lineage>
</organism>
<sequence>MRALLVCGAAVLMAMALLVSPKAQAATGENPPRLGSSFIEPQTVVSWDAVRWDQETHSMLEAGMDSMSLTFSINDNSKISYYPTSLKGYTQSIANGRQVDVLGAMLAAAKRANMTVWIGLQADSPTWFSTGQLDASWLSAQATLFGKVAQDIWNKYGGSYQGTISGWYEPYENNNYDAIVGTVNRPQLMHTFFRQLSSALGKVSKDGRAVRKPVMISPYYLRELENSTDYRDFWRIALRDTSISVVALQVDAYLKPGSQQDEESRTEVISQWVQSVSQGVAEAGNGAVSWANIELFQHDYSTATVRYMLTAIQAAAPFVSGFTSYSFASRWSPWSIGYNWYLQAYRDYLDSGLIPSAQVNPPTMISVSRNGTVLDLRWNAPEPGRYQVVSYAVYALSSNIRVATAGWDASGVSIAVTPGESYVIQAVDAAGDVSPLVSLS</sequence>
<evidence type="ECO:0000256" key="1">
    <source>
        <dbReference type="SAM" id="SignalP"/>
    </source>
</evidence>
<comment type="caution">
    <text evidence="3">The sequence shown here is derived from an EMBL/GenBank/DDBJ whole genome shotgun (WGS) entry which is preliminary data.</text>
</comment>
<protein>
    <recommendedName>
        <fullName evidence="2">DUF4434 domain-containing protein</fullName>
    </recommendedName>
</protein>
<evidence type="ECO:0000313" key="4">
    <source>
        <dbReference type="Proteomes" id="UP000521748"/>
    </source>
</evidence>
<dbReference type="SUPFAM" id="SSF51445">
    <property type="entry name" value="(Trans)glycosidases"/>
    <property type="match status" value="1"/>
</dbReference>